<organism evidence="10 11">
    <name type="scientific">Channa striata</name>
    <name type="common">Snakehead murrel</name>
    <name type="synonym">Ophicephalus striatus</name>
    <dbReference type="NCBI Taxonomy" id="64152"/>
    <lineage>
        <taxon>Eukaryota</taxon>
        <taxon>Metazoa</taxon>
        <taxon>Chordata</taxon>
        <taxon>Craniata</taxon>
        <taxon>Vertebrata</taxon>
        <taxon>Euteleostomi</taxon>
        <taxon>Actinopterygii</taxon>
        <taxon>Neopterygii</taxon>
        <taxon>Teleostei</taxon>
        <taxon>Neoteleostei</taxon>
        <taxon>Acanthomorphata</taxon>
        <taxon>Anabantaria</taxon>
        <taxon>Anabantiformes</taxon>
        <taxon>Channoidei</taxon>
        <taxon>Channidae</taxon>
        <taxon>Channa</taxon>
    </lineage>
</organism>
<dbReference type="GO" id="GO:0050863">
    <property type="term" value="P:regulation of T cell activation"/>
    <property type="evidence" value="ECO:0007669"/>
    <property type="project" value="UniProtKB-ARBA"/>
</dbReference>
<dbReference type="InterPro" id="IPR003599">
    <property type="entry name" value="Ig_sub"/>
</dbReference>
<dbReference type="AlphaFoldDB" id="A0AA88NR81"/>
<dbReference type="GO" id="GO:0001817">
    <property type="term" value="P:regulation of cytokine production"/>
    <property type="evidence" value="ECO:0007669"/>
    <property type="project" value="TreeGrafter"/>
</dbReference>
<feature type="transmembrane region" description="Helical" evidence="7">
    <location>
        <begin position="162"/>
        <end position="183"/>
    </location>
</feature>
<dbReference type="InterPro" id="IPR050504">
    <property type="entry name" value="IgSF_BTN/MOG"/>
</dbReference>
<dbReference type="Gene3D" id="2.60.40.10">
    <property type="entry name" value="Immunoglobulins"/>
    <property type="match status" value="1"/>
</dbReference>
<keyword evidence="4" id="KW-1015">Disulfide bond</keyword>
<evidence type="ECO:0000256" key="3">
    <source>
        <dbReference type="ARBA" id="ARBA00023136"/>
    </source>
</evidence>
<proteinExistence type="predicted"/>
<reference evidence="10" key="1">
    <citation type="submission" date="2023-07" db="EMBL/GenBank/DDBJ databases">
        <title>Chromosome-level Genome Assembly of Striped Snakehead (Channa striata).</title>
        <authorList>
            <person name="Liu H."/>
        </authorList>
    </citation>
    <scope>NUCLEOTIDE SEQUENCE</scope>
    <source>
        <strain evidence="10">Gz</strain>
        <tissue evidence="10">Muscle</tissue>
    </source>
</reference>
<dbReference type="Pfam" id="PF07686">
    <property type="entry name" value="V-set"/>
    <property type="match status" value="1"/>
</dbReference>
<dbReference type="GO" id="GO:0050852">
    <property type="term" value="P:T cell receptor signaling pathway"/>
    <property type="evidence" value="ECO:0007669"/>
    <property type="project" value="TreeGrafter"/>
</dbReference>
<protein>
    <recommendedName>
        <fullName evidence="9">Ig-like domain-containing protein</fullName>
    </recommendedName>
</protein>
<dbReference type="FunFam" id="2.60.40.10:FF:000142">
    <property type="entry name" value="V-set domain-containing T-cell activation inhibitor 1"/>
    <property type="match status" value="1"/>
</dbReference>
<keyword evidence="7" id="KW-1133">Transmembrane helix</keyword>
<evidence type="ECO:0000259" key="9">
    <source>
        <dbReference type="PROSITE" id="PS50835"/>
    </source>
</evidence>
<dbReference type="Proteomes" id="UP001187415">
    <property type="component" value="Unassembled WGS sequence"/>
</dbReference>
<keyword evidence="6" id="KW-0393">Immunoglobulin domain</keyword>
<feature type="domain" description="Ig-like" evidence="9">
    <location>
        <begin position="8"/>
        <end position="127"/>
    </location>
</feature>
<gene>
    <name evidence="10" type="ORF">Q5P01_002870</name>
</gene>
<dbReference type="InterPro" id="IPR007110">
    <property type="entry name" value="Ig-like_dom"/>
</dbReference>
<evidence type="ECO:0000256" key="5">
    <source>
        <dbReference type="ARBA" id="ARBA00023180"/>
    </source>
</evidence>
<evidence type="ECO:0000256" key="4">
    <source>
        <dbReference type="ARBA" id="ARBA00023157"/>
    </source>
</evidence>
<evidence type="ECO:0000256" key="8">
    <source>
        <dbReference type="SAM" id="SignalP"/>
    </source>
</evidence>
<dbReference type="GO" id="GO:1903037">
    <property type="term" value="P:regulation of leukocyte cell-cell adhesion"/>
    <property type="evidence" value="ECO:0007669"/>
    <property type="project" value="UniProtKB-ARBA"/>
</dbReference>
<dbReference type="PROSITE" id="PS50835">
    <property type="entry name" value="IG_LIKE"/>
    <property type="match status" value="1"/>
</dbReference>
<dbReference type="GO" id="GO:0009897">
    <property type="term" value="C:external side of plasma membrane"/>
    <property type="evidence" value="ECO:0007669"/>
    <property type="project" value="TreeGrafter"/>
</dbReference>
<dbReference type="SUPFAM" id="SSF48726">
    <property type="entry name" value="Immunoglobulin"/>
    <property type="match status" value="1"/>
</dbReference>
<evidence type="ECO:0000256" key="6">
    <source>
        <dbReference type="ARBA" id="ARBA00023319"/>
    </source>
</evidence>
<comment type="caution">
    <text evidence="10">The sequence shown here is derived from an EMBL/GenBank/DDBJ whole genome shotgun (WGS) entry which is preliminary data.</text>
</comment>
<sequence length="201" mass="22241">MSMSWIWPFVFFNIVASSELKCPHTTVEAKADEAVILPCFTVPPHDLRLMTVEWVVNGTHDVHVFLKGEDHKLQIDKYKGRTSLYLDDLASGNCSLRLDRVDLSDNGTYSCSVRSRVGKVLGTCSFNLYVTKSGLKTIPVQRILNPEPTVSPEVGVNKGLKIGAGLGVGLIAVVIVGALYMKFAKKTPENLRMEEEQTEMI</sequence>
<comment type="subcellular location">
    <subcellularLocation>
        <location evidence="1">Membrane</location>
    </subcellularLocation>
</comment>
<dbReference type="InterPro" id="IPR013106">
    <property type="entry name" value="Ig_V-set"/>
</dbReference>
<feature type="chain" id="PRO_5041641651" description="Ig-like domain-containing protein" evidence="8">
    <location>
        <begin position="18"/>
        <end position="201"/>
    </location>
</feature>
<evidence type="ECO:0000313" key="10">
    <source>
        <dbReference type="EMBL" id="KAK2863337.1"/>
    </source>
</evidence>
<dbReference type="PANTHER" id="PTHR24100">
    <property type="entry name" value="BUTYROPHILIN"/>
    <property type="match status" value="1"/>
</dbReference>
<dbReference type="InterPro" id="IPR036179">
    <property type="entry name" value="Ig-like_dom_sf"/>
</dbReference>
<dbReference type="InterPro" id="IPR013783">
    <property type="entry name" value="Ig-like_fold"/>
</dbReference>
<dbReference type="GO" id="GO:0005102">
    <property type="term" value="F:signaling receptor binding"/>
    <property type="evidence" value="ECO:0007669"/>
    <property type="project" value="TreeGrafter"/>
</dbReference>
<name>A0AA88NR81_CHASR</name>
<evidence type="ECO:0000313" key="11">
    <source>
        <dbReference type="Proteomes" id="UP001187415"/>
    </source>
</evidence>
<keyword evidence="7" id="KW-0812">Transmembrane</keyword>
<keyword evidence="2 8" id="KW-0732">Signal</keyword>
<evidence type="ECO:0000256" key="2">
    <source>
        <dbReference type="ARBA" id="ARBA00022729"/>
    </source>
</evidence>
<keyword evidence="11" id="KW-1185">Reference proteome</keyword>
<dbReference type="SMART" id="SM00409">
    <property type="entry name" value="IG"/>
    <property type="match status" value="1"/>
</dbReference>
<accession>A0AA88NR81</accession>
<evidence type="ECO:0000256" key="7">
    <source>
        <dbReference type="SAM" id="Phobius"/>
    </source>
</evidence>
<evidence type="ECO:0000256" key="1">
    <source>
        <dbReference type="ARBA" id="ARBA00004370"/>
    </source>
</evidence>
<keyword evidence="5" id="KW-0325">Glycoprotein</keyword>
<keyword evidence="3 7" id="KW-0472">Membrane</keyword>
<dbReference type="EMBL" id="JAUPFM010000001">
    <property type="protein sequence ID" value="KAK2863337.1"/>
    <property type="molecule type" value="Genomic_DNA"/>
</dbReference>
<feature type="signal peptide" evidence="8">
    <location>
        <begin position="1"/>
        <end position="17"/>
    </location>
</feature>